<feature type="transmembrane region" description="Helical" evidence="6">
    <location>
        <begin position="370"/>
        <end position="393"/>
    </location>
</feature>
<organism evidence="8 9">
    <name type="scientific">Christensenella tenuis</name>
    <dbReference type="NCBI Taxonomy" id="2763033"/>
    <lineage>
        <taxon>Bacteria</taxon>
        <taxon>Bacillati</taxon>
        <taxon>Bacillota</taxon>
        <taxon>Clostridia</taxon>
        <taxon>Christensenellales</taxon>
        <taxon>Christensenellaceae</taxon>
        <taxon>Christensenella</taxon>
    </lineage>
</organism>
<dbReference type="PROSITE" id="PS50850">
    <property type="entry name" value="MFS"/>
    <property type="match status" value="1"/>
</dbReference>
<dbReference type="InterPro" id="IPR049680">
    <property type="entry name" value="FLVCR1-2_SLC49-like"/>
</dbReference>
<dbReference type="InterPro" id="IPR020846">
    <property type="entry name" value="MFS_dom"/>
</dbReference>
<feature type="transmembrane region" description="Helical" evidence="6">
    <location>
        <begin position="102"/>
        <end position="122"/>
    </location>
</feature>
<dbReference type="RefSeq" id="WP_186858809.1">
    <property type="nucleotide sequence ID" value="NZ_JACOON010000007.1"/>
</dbReference>
<evidence type="ECO:0000313" key="8">
    <source>
        <dbReference type="EMBL" id="MBC5649374.1"/>
    </source>
</evidence>
<dbReference type="PANTHER" id="PTHR10924:SF4">
    <property type="entry name" value="GH15861P"/>
    <property type="match status" value="1"/>
</dbReference>
<feature type="transmembrane region" description="Helical" evidence="6">
    <location>
        <begin position="254"/>
        <end position="276"/>
    </location>
</feature>
<feature type="transmembrane region" description="Helical" evidence="6">
    <location>
        <begin position="166"/>
        <end position="185"/>
    </location>
</feature>
<feature type="transmembrane region" description="Helical" evidence="6">
    <location>
        <begin position="76"/>
        <end position="96"/>
    </location>
</feature>
<evidence type="ECO:0000256" key="5">
    <source>
        <dbReference type="ARBA" id="ARBA00023136"/>
    </source>
</evidence>
<dbReference type="InterPro" id="IPR036259">
    <property type="entry name" value="MFS_trans_sf"/>
</dbReference>
<dbReference type="PANTHER" id="PTHR10924">
    <property type="entry name" value="MAJOR FACILITATOR SUPERFAMILY PROTEIN-RELATED"/>
    <property type="match status" value="1"/>
</dbReference>
<feature type="transmembrane region" description="Helical" evidence="6">
    <location>
        <begin position="134"/>
        <end position="154"/>
    </location>
</feature>
<evidence type="ECO:0000256" key="1">
    <source>
        <dbReference type="ARBA" id="ARBA00004651"/>
    </source>
</evidence>
<keyword evidence="3 6" id="KW-0812">Transmembrane</keyword>
<dbReference type="Gene3D" id="1.20.1250.20">
    <property type="entry name" value="MFS general substrate transporter like domains"/>
    <property type="match status" value="2"/>
</dbReference>
<evidence type="ECO:0000313" key="9">
    <source>
        <dbReference type="Proteomes" id="UP000606889"/>
    </source>
</evidence>
<feature type="transmembrane region" description="Helical" evidence="6">
    <location>
        <begin position="340"/>
        <end position="358"/>
    </location>
</feature>
<dbReference type="Proteomes" id="UP000606889">
    <property type="component" value="Unassembled WGS sequence"/>
</dbReference>
<keyword evidence="9" id="KW-1185">Reference proteome</keyword>
<dbReference type="Pfam" id="PF07690">
    <property type="entry name" value="MFS_1"/>
    <property type="match status" value="1"/>
</dbReference>
<evidence type="ECO:0000256" key="2">
    <source>
        <dbReference type="ARBA" id="ARBA00022448"/>
    </source>
</evidence>
<feature type="domain" description="Major facilitator superfamily (MFS) profile" evidence="7">
    <location>
        <begin position="8"/>
        <end position="398"/>
    </location>
</feature>
<gene>
    <name evidence="8" type="ORF">H8S18_13585</name>
</gene>
<feature type="transmembrane region" description="Helical" evidence="6">
    <location>
        <begin position="217"/>
        <end position="234"/>
    </location>
</feature>
<sequence>MEYSKSRNIVLVMLFSVIAILRCLVWLCPSPILMVIMEDMSLNYAQSGLILLIVTVMMGVSLFIGSFIIDKLGASATLAISAVMLGLDGIISFYAPTFGIMMIGRIFAGIGMGLSMGSMNALISERFEAKLQSFMNSLNLILSALGMGLAYMVAVPLTEALGSYQGMFLLWGTLCIAIAIIFFLFDGKQAHNIKKESLPQEKAKAPSLIAAAKFKNVWIIAIAMAGGLWVYNSFSTYLPTFLAQERMMSPEAAGIATSVMQVSGIAGSFLWGLLFTKGASPKGLMLAALAIIFGGALGTSLIPSGAFLYICVFGIGMGYYAFQAAAVTSIMQMPGMLPQMMGGATAIYIGTGSLLGIASSSAFDFLQAEYGMQATMTIFSMVMILSIIAIFTYRSKIRPAS</sequence>
<keyword evidence="4 6" id="KW-1133">Transmembrane helix</keyword>
<feature type="transmembrane region" description="Helical" evidence="6">
    <location>
        <begin position="12"/>
        <end position="37"/>
    </location>
</feature>
<dbReference type="SUPFAM" id="SSF103473">
    <property type="entry name" value="MFS general substrate transporter"/>
    <property type="match status" value="1"/>
</dbReference>
<dbReference type="InterPro" id="IPR011701">
    <property type="entry name" value="MFS"/>
</dbReference>
<feature type="transmembrane region" description="Helical" evidence="6">
    <location>
        <begin position="49"/>
        <end position="69"/>
    </location>
</feature>
<reference evidence="8 9" key="1">
    <citation type="submission" date="2020-08" db="EMBL/GenBank/DDBJ databases">
        <title>Genome public.</title>
        <authorList>
            <person name="Liu C."/>
            <person name="Sun Q."/>
        </authorList>
    </citation>
    <scope>NUCLEOTIDE SEQUENCE [LARGE SCALE GENOMIC DNA]</scope>
    <source>
        <strain evidence="8 9">NSJ-35</strain>
    </source>
</reference>
<keyword evidence="5 6" id="KW-0472">Membrane</keyword>
<proteinExistence type="predicted"/>
<evidence type="ECO:0000259" key="7">
    <source>
        <dbReference type="PROSITE" id="PS50850"/>
    </source>
</evidence>
<comment type="subcellular location">
    <subcellularLocation>
        <location evidence="1">Cell membrane</location>
        <topology evidence="1">Multi-pass membrane protein</topology>
    </subcellularLocation>
</comment>
<evidence type="ECO:0000256" key="3">
    <source>
        <dbReference type="ARBA" id="ARBA00022692"/>
    </source>
</evidence>
<feature type="transmembrane region" description="Helical" evidence="6">
    <location>
        <begin position="283"/>
        <end position="301"/>
    </location>
</feature>
<evidence type="ECO:0000256" key="6">
    <source>
        <dbReference type="SAM" id="Phobius"/>
    </source>
</evidence>
<protein>
    <submittedName>
        <fullName evidence="8">MFS transporter</fullName>
    </submittedName>
</protein>
<evidence type="ECO:0000256" key="4">
    <source>
        <dbReference type="ARBA" id="ARBA00022989"/>
    </source>
</evidence>
<dbReference type="CDD" id="cd06174">
    <property type="entry name" value="MFS"/>
    <property type="match status" value="1"/>
</dbReference>
<accession>A0ABR7EK50</accession>
<feature type="transmembrane region" description="Helical" evidence="6">
    <location>
        <begin position="307"/>
        <end position="328"/>
    </location>
</feature>
<keyword evidence="2" id="KW-0813">Transport</keyword>
<name>A0ABR7EK50_9FIRM</name>
<dbReference type="EMBL" id="JACOON010000007">
    <property type="protein sequence ID" value="MBC5649374.1"/>
    <property type="molecule type" value="Genomic_DNA"/>
</dbReference>
<comment type="caution">
    <text evidence="8">The sequence shown here is derived from an EMBL/GenBank/DDBJ whole genome shotgun (WGS) entry which is preliminary data.</text>
</comment>